<gene>
    <name evidence="1" type="ORF">MILVUS5_LOCUS16184</name>
</gene>
<organism evidence="1 2">
    <name type="scientific">Trifolium pratense</name>
    <name type="common">Red clover</name>
    <dbReference type="NCBI Taxonomy" id="57577"/>
    <lineage>
        <taxon>Eukaryota</taxon>
        <taxon>Viridiplantae</taxon>
        <taxon>Streptophyta</taxon>
        <taxon>Embryophyta</taxon>
        <taxon>Tracheophyta</taxon>
        <taxon>Spermatophyta</taxon>
        <taxon>Magnoliopsida</taxon>
        <taxon>eudicotyledons</taxon>
        <taxon>Gunneridae</taxon>
        <taxon>Pentapetalae</taxon>
        <taxon>rosids</taxon>
        <taxon>fabids</taxon>
        <taxon>Fabales</taxon>
        <taxon>Fabaceae</taxon>
        <taxon>Papilionoideae</taxon>
        <taxon>50 kb inversion clade</taxon>
        <taxon>NPAAA clade</taxon>
        <taxon>Hologalegina</taxon>
        <taxon>IRL clade</taxon>
        <taxon>Trifolieae</taxon>
        <taxon>Trifolium</taxon>
    </lineage>
</organism>
<sequence length="345" mass="39413">MKMRTQKTFTFLLLLSFLFAYHVSVSAISYEPITSFFKKIPSFPKKVSIDYEKMTEYLKKAQEPIDPKNFKDYVDIIETLENDGYLNTSFLKSYIPDKSEISLQSAITKIQENYNLPVTGKPDQTTINYILMPRCDVPDIINGTNTVTKFVNQSTSFKPWWNNDKKNLTYAFLPKNEVPDTIKSLFQDAFNRWSNVTKLNFTETMLFNRSDIRIGFFSPDAKGRVVGGTYIRNNTGRVLIYLTKEILVNLESVVMHQIGHLLGLGHSPVEEAIMYPIMLPKKKIELVNDDLQKIQQIYGVNKSSSNLVESSANHQHSAALNIVLVLGLTSGLLVIRLLDVCMFYC</sequence>
<accession>A0ACB0JU17</accession>
<evidence type="ECO:0000313" key="1">
    <source>
        <dbReference type="EMBL" id="CAJ2647723.1"/>
    </source>
</evidence>
<dbReference type="EMBL" id="CASHSV030000109">
    <property type="protein sequence ID" value="CAJ2647723.1"/>
    <property type="molecule type" value="Genomic_DNA"/>
</dbReference>
<protein>
    <submittedName>
        <fullName evidence="1">Uncharacterized protein</fullName>
    </submittedName>
</protein>
<reference evidence="1" key="1">
    <citation type="submission" date="2023-10" db="EMBL/GenBank/DDBJ databases">
        <authorList>
            <person name="Rodriguez Cubillos JULIANA M."/>
            <person name="De Vega J."/>
        </authorList>
    </citation>
    <scope>NUCLEOTIDE SEQUENCE</scope>
</reference>
<evidence type="ECO:0000313" key="2">
    <source>
        <dbReference type="Proteomes" id="UP001177021"/>
    </source>
</evidence>
<proteinExistence type="predicted"/>
<name>A0ACB0JU17_TRIPR</name>
<comment type="caution">
    <text evidence="1">The sequence shown here is derived from an EMBL/GenBank/DDBJ whole genome shotgun (WGS) entry which is preliminary data.</text>
</comment>
<dbReference type="Proteomes" id="UP001177021">
    <property type="component" value="Unassembled WGS sequence"/>
</dbReference>
<keyword evidence="2" id="KW-1185">Reference proteome</keyword>